<feature type="chain" id="PRO_5030656286" evidence="1">
    <location>
        <begin position="21"/>
        <end position="173"/>
    </location>
</feature>
<evidence type="ECO:0000313" key="2">
    <source>
        <dbReference type="EMBL" id="CAD9319566.1"/>
    </source>
</evidence>
<reference evidence="2" key="1">
    <citation type="submission" date="2021-01" db="EMBL/GenBank/DDBJ databases">
        <authorList>
            <person name="Corre E."/>
            <person name="Pelletier E."/>
            <person name="Niang G."/>
            <person name="Scheremetjew M."/>
            <person name="Finn R."/>
            <person name="Kale V."/>
            <person name="Holt S."/>
            <person name="Cochrane G."/>
            <person name="Meng A."/>
            <person name="Brown T."/>
            <person name="Cohen L."/>
        </authorList>
    </citation>
    <scope>NUCLEOTIDE SEQUENCE</scope>
    <source>
        <strain evidence="2">Pop2</strain>
    </source>
</reference>
<protein>
    <submittedName>
        <fullName evidence="2">Uncharacterized protein</fullName>
    </submittedName>
</protein>
<proteinExistence type="predicted"/>
<dbReference type="AlphaFoldDB" id="A0A7S1YU00"/>
<sequence length="173" mass="19071">MKLSNTITAALIFFAQVTFAKEVVGNFNVPEEDASFGITEEEKEVESFICCVFDACITALVEDKDCHDFEGGYRCVFDASKGLKADPTYGVYYHNCNGDIGDACCYGDMYGKEDSVCYGFNDPCVAPIARGPEVDSVIERINSPDGDYAAHYKCYRCDLDVVEKNLRGSFSLS</sequence>
<gene>
    <name evidence="2" type="ORF">DBRI1063_LOCUS5490</name>
</gene>
<feature type="signal peptide" evidence="1">
    <location>
        <begin position="1"/>
        <end position="20"/>
    </location>
</feature>
<organism evidence="2">
    <name type="scientific">Ditylum brightwellii</name>
    <dbReference type="NCBI Taxonomy" id="49249"/>
    <lineage>
        <taxon>Eukaryota</taxon>
        <taxon>Sar</taxon>
        <taxon>Stramenopiles</taxon>
        <taxon>Ochrophyta</taxon>
        <taxon>Bacillariophyta</taxon>
        <taxon>Mediophyceae</taxon>
        <taxon>Lithodesmiophycidae</taxon>
        <taxon>Lithodesmiales</taxon>
        <taxon>Lithodesmiaceae</taxon>
        <taxon>Ditylum</taxon>
    </lineage>
</organism>
<accession>A0A7S1YU00</accession>
<keyword evidence="1" id="KW-0732">Signal</keyword>
<evidence type="ECO:0000256" key="1">
    <source>
        <dbReference type="SAM" id="SignalP"/>
    </source>
</evidence>
<name>A0A7S1YU00_9STRA</name>
<dbReference type="EMBL" id="HBGN01008553">
    <property type="protein sequence ID" value="CAD9319566.1"/>
    <property type="molecule type" value="Transcribed_RNA"/>
</dbReference>